<dbReference type="Pfam" id="PF13409">
    <property type="entry name" value="GST_N_2"/>
    <property type="match status" value="1"/>
</dbReference>
<dbReference type="GO" id="GO:0016491">
    <property type="term" value="F:oxidoreductase activity"/>
    <property type="evidence" value="ECO:0007669"/>
    <property type="project" value="UniProtKB-KW"/>
</dbReference>
<name>A0A165YZI2_9HYPH</name>
<evidence type="ECO:0000313" key="6">
    <source>
        <dbReference type="Proteomes" id="UP000076577"/>
    </source>
</evidence>
<dbReference type="SFLD" id="SFLDG01206">
    <property type="entry name" value="Xi.1"/>
    <property type="match status" value="1"/>
</dbReference>
<feature type="binding site" evidence="2">
    <location>
        <begin position="142"/>
        <end position="143"/>
    </location>
    <ligand>
        <name>glutathione</name>
        <dbReference type="ChEBI" id="CHEBI:57925"/>
    </ligand>
</feature>
<dbReference type="InterPro" id="IPR010987">
    <property type="entry name" value="Glutathione-S-Trfase_C-like"/>
</dbReference>
<feature type="active site" description="Nucleophile" evidence="1">
    <location>
        <position position="58"/>
    </location>
</feature>
<dbReference type="SUPFAM" id="SSF47616">
    <property type="entry name" value="GST C-terminal domain-like"/>
    <property type="match status" value="1"/>
</dbReference>
<dbReference type="SFLD" id="SFLDS00019">
    <property type="entry name" value="Glutathione_Transferase_(cytos"/>
    <property type="match status" value="1"/>
</dbReference>
<evidence type="ECO:0000256" key="2">
    <source>
        <dbReference type="PIRSR" id="PIRSR015753-2"/>
    </source>
</evidence>
<evidence type="ECO:0000313" key="5">
    <source>
        <dbReference type="EMBL" id="KZL19375.1"/>
    </source>
</evidence>
<dbReference type="PANTHER" id="PTHR32419">
    <property type="entry name" value="GLUTATHIONYL-HYDROQUINONE REDUCTASE"/>
    <property type="match status" value="1"/>
</dbReference>
<evidence type="ECO:0000256" key="3">
    <source>
        <dbReference type="PIRSR" id="PIRSR015753-3"/>
    </source>
</evidence>
<dbReference type="PROSITE" id="PS50405">
    <property type="entry name" value="GST_CTER"/>
    <property type="match status" value="1"/>
</dbReference>
<feature type="domain" description="GST C-terminal" evidence="4">
    <location>
        <begin position="166"/>
        <end position="290"/>
    </location>
</feature>
<dbReference type="SFLD" id="SFLDG01148">
    <property type="entry name" value="Xi_(cytGST)"/>
    <property type="match status" value="1"/>
</dbReference>
<dbReference type="InterPro" id="IPR040079">
    <property type="entry name" value="Glutathione_S-Trfase"/>
</dbReference>
<reference evidence="5 6" key="1">
    <citation type="journal article" date="2016" name="Front. Microbiol.">
        <title>Comparative Genomic Analysis Reveals a Diverse Repertoire of Genes Involved in Prokaryote-Eukaryote Interactions within the Pseudovibrio Genus.</title>
        <authorList>
            <person name="Romano S."/>
            <person name="Fernandez-Guerra A."/>
            <person name="Reen F.J."/>
            <person name="Glockner F.O."/>
            <person name="Crowley S.P."/>
            <person name="O'Sullivan O."/>
            <person name="Cotter P.D."/>
            <person name="Adams C."/>
            <person name="Dobson A.D."/>
            <person name="O'Gara F."/>
        </authorList>
    </citation>
    <scope>NUCLEOTIDE SEQUENCE [LARGE SCALE GENOMIC DNA]</scope>
    <source>
        <strain evidence="5 6">Ad2</strain>
    </source>
</reference>
<dbReference type="PIRSF" id="PIRSF015753">
    <property type="entry name" value="GST"/>
    <property type="match status" value="1"/>
</dbReference>
<dbReference type="EC" id="1.8.-.-" evidence="5"/>
<dbReference type="GO" id="GO:0005737">
    <property type="term" value="C:cytoplasm"/>
    <property type="evidence" value="ECO:0007669"/>
    <property type="project" value="TreeGrafter"/>
</dbReference>
<dbReference type="Proteomes" id="UP000076577">
    <property type="component" value="Unassembled WGS sequence"/>
</dbReference>
<dbReference type="InterPro" id="IPR036282">
    <property type="entry name" value="Glutathione-S-Trfase_C_sf"/>
</dbReference>
<evidence type="ECO:0000256" key="1">
    <source>
        <dbReference type="PIRSR" id="PIRSR015753-1"/>
    </source>
</evidence>
<proteinExistence type="predicted"/>
<dbReference type="GO" id="GO:0004364">
    <property type="term" value="F:glutathione transferase activity"/>
    <property type="evidence" value="ECO:0007669"/>
    <property type="project" value="InterPro"/>
</dbReference>
<accession>A0A165YZI2</accession>
<dbReference type="Gene3D" id="3.40.30.10">
    <property type="entry name" value="Glutaredoxin"/>
    <property type="match status" value="1"/>
</dbReference>
<dbReference type="Pfam" id="PF13410">
    <property type="entry name" value="GST_C_2"/>
    <property type="match status" value="1"/>
</dbReference>
<gene>
    <name evidence="5" type="primary">yqjG_2</name>
    <name evidence="5" type="ORF">PsAD2_02129</name>
</gene>
<comment type="caution">
    <text evidence="5">The sequence shown here is derived from an EMBL/GenBank/DDBJ whole genome shotgun (WGS) entry which is preliminary data.</text>
</comment>
<feature type="site" description="Lowers pKa of active site Cys" evidence="3">
    <location>
        <position position="247"/>
    </location>
</feature>
<feature type="site" description="Lowers pKa of active site Cys" evidence="3">
    <location>
        <position position="290"/>
    </location>
</feature>
<dbReference type="Gene3D" id="1.20.1050.10">
    <property type="match status" value="1"/>
</dbReference>
<sequence length="321" mass="36167">MVYMPKILIGGALHERPVEADGTFRRMPSSYRHEISKSPDAMFPAAKGRYHLYLSKACPWCHGVELVISLKGLQETISITWMDPLSSQDGWVLKKNVAGEVAGAPQVDFLYQVYQYFAPDYTGPITVPLLIDRDRGQIVSTESAEMMRMFNSSFNGLGAMGPELYPDELVQEIDRITDMIQAPIREGVYRAGFASSQQAYCEAVFALFDALEQVEQVLTSRRFLAGEQITEVDLKFYPTLVRFDAVYVTHFKADYKRISDYPALTRYFDEISALPDVTSTIDMPQIREHYFRSHTHINPTGIIPIGPAHSLVGYSRQGGTV</sequence>
<organism evidence="5 6">
    <name type="scientific">Pseudovibrio axinellae</name>
    <dbReference type="NCBI Taxonomy" id="989403"/>
    <lineage>
        <taxon>Bacteria</taxon>
        <taxon>Pseudomonadati</taxon>
        <taxon>Pseudomonadota</taxon>
        <taxon>Alphaproteobacteria</taxon>
        <taxon>Hyphomicrobiales</taxon>
        <taxon>Stappiaceae</taxon>
        <taxon>Pseudovibrio</taxon>
    </lineage>
</organism>
<dbReference type="AlphaFoldDB" id="A0A165YZI2"/>
<evidence type="ECO:0000259" key="4">
    <source>
        <dbReference type="PROSITE" id="PS50405"/>
    </source>
</evidence>
<dbReference type="STRING" id="989403.SAMN05421798_102579"/>
<dbReference type="PANTHER" id="PTHR32419:SF6">
    <property type="entry name" value="GLUTATHIONE S-TRANSFERASE OMEGA-LIKE 1-RELATED"/>
    <property type="match status" value="1"/>
</dbReference>
<dbReference type="InterPro" id="IPR047047">
    <property type="entry name" value="GST_Omega-like_C"/>
</dbReference>
<dbReference type="SUPFAM" id="SSF52833">
    <property type="entry name" value="Thioredoxin-like"/>
    <property type="match status" value="1"/>
</dbReference>
<dbReference type="InterPro" id="IPR004045">
    <property type="entry name" value="Glutathione_S-Trfase_N"/>
</dbReference>
<keyword evidence="6" id="KW-1185">Reference proteome</keyword>
<dbReference type="EMBL" id="LMCB01000015">
    <property type="protein sequence ID" value="KZL19375.1"/>
    <property type="molecule type" value="Genomic_DNA"/>
</dbReference>
<keyword evidence="5" id="KW-0560">Oxidoreductase</keyword>
<dbReference type="PATRIC" id="fig|989403.3.peg.2274"/>
<feature type="active site" description="Proton donor/acceptor" evidence="1">
    <location>
        <position position="189"/>
    </location>
</feature>
<feature type="binding site" evidence="2">
    <location>
        <position position="91"/>
    </location>
    <ligand>
        <name>glutathione</name>
        <dbReference type="ChEBI" id="CHEBI:57925"/>
    </ligand>
</feature>
<dbReference type="InterPro" id="IPR016639">
    <property type="entry name" value="GST_Omega/GSH"/>
</dbReference>
<dbReference type="CDD" id="cd03190">
    <property type="entry name" value="GST_C_Omega_like"/>
    <property type="match status" value="1"/>
</dbReference>
<protein>
    <submittedName>
        <fullName evidence="5">Glutathionyl-hydroquinone reductase YqjG</fullName>
        <ecNumber evidence="5">1.8.-.-</ecNumber>
    </submittedName>
</protein>
<dbReference type="InterPro" id="IPR036249">
    <property type="entry name" value="Thioredoxin-like_sf"/>
</dbReference>